<feature type="transmembrane region" description="Helical" evidence="7">
    <location>
        <begin position="63"/>
        <end position="80"/>
    </location>
</feature>
<feature type="transmembrane region" description="Helical" evidence="7">
    <location>
        <begin position="23"/>
        <end position="43"/>
    </location>
</feature>
<keyword evidence="5 7" id="KW-1133">Transmembrane helix</keyword>
<feature type="transmembrane region" description="Helical" evidence="7">
    <location>
        <begin position="370"/>
        <end position="389"/>
    </location>
</feature>
<keyword evidence="6 7" id="KW-0472">Membrane</keyword>
<dbReference type="EMBL" id="FNCN01000015">
    <property type="protein sequence ID" value="SDH42666.1"/>
    <property type="molecule type" value="Genomic_DNA"/>
</dbReference>
<feature type="transmembrane region" description="Helical" evidence="7">
    <location>
        <begin position="150"/>
        <end position="171"/>
    </location>
</feature>
<keyword evidence="10" id="KW-1185">Reference proteome</keyword>
<proteinExistence type="predicted"/>
<dbReference type="GO" id="GO:0022857">
    <property type="term" value="F:transmembrane transporter activity"/>
    <property type="evidence" value="ECO:0007669"/>
    <property type="project" value="InterPro"/>
</dbReference>
<name>A0A1G8CAY6_9ACTN</name>
<evidence type="ECO:0000256" key="4">
    <source>
        <dbReference type="ARBA" id="ARBA00022692"/>
    </source>
</evidence>
<dbReference type="STRING" id="504805.SAMN05421505_115122"/>
<dbReference type="InterPro" id="IPR036259">
    <property type="entry name" value="MFS_trans_sf"/>
</dbReference>
<feature type="transmembrane region" description="Helical" evidence="7">
    <location>
        <begin position="124"/>
        <end position="143"/>
    </location>
</feature>
<dbReference type="PRINTS" id="PR01036">
    <property type="entry name" value="TCRTETB"/>
</dbReference>
<evidence type="ECO:0000256" key="3">
    <source>
        <dbReference type="ARBA" id="ARBA00022475"/>
    </source>
</evidence>
<dbReference type="PANTHER" id="PTHR42718">
    <property type="entry name" value="MAJOR FACILITATOR SUPERFAMILY MULTIDRUG TRANSPORTER MFSC"/>
    <property type="match status" value="1"/>
</dbReference>
<feature type="transmembrane region" description="Helical" evidence="7">
    <location>
        <begin position="241"/>
        <end position="260"/>
    </location>
</feature>
<dbReference type="PANTHER" id="PTHR42718:SF46">
    <property type="entry name" value="BLR6921 PROTEIN"/>
    <property type="match status" value="1"/>
</dbReference>
<keyword evidence="2" id="KW-0813">Transport</keyword>
<dbReference type="Pfam" id="PF07690">
    <property type="entry name" value="MFS_1"/>
    <property type="match status" value="1"/>
</dbReference>
<feature type="transmembrane region" description="Helical" evidence="7">
    <location>
        <begin position="211"/>
        <end position="229"/>
    </location>
</feature>
<dbReference type="PROSITE" id="PS00216">
    <property type="entry name" value="SUGAR_TRANSPORT_1"/>
    <property type="match status" value="1"/>
</dbReference>
<evidence type="ECO:0000256" key="6">
    <source>
        <dbReference type="ARBA" id="ARBA00023136"/>
    </source>
</evidence>
<dbReference type="PROSITE" id="PS50850">
    <property type="entry name" value="MFS"/>
    <property type="match status" value="1"/>
</dbReference>
<dbReference type="OrthoDB" id="4080117at2"/>
<feature type="transmembrane region" description="Helical" evidence="7">
    <location>
        <begin position="345"/>
        <end position="364"/>
    </location>
</feature>
<keyword evidence="3" id="KW-1003">Cell membrane</keyword>
<dbReference type="Gene3D" id="1.20.1720.10">
    <property type="entry name" value="Multidrug resistance protein D"/>
    <property type="match status" value="1"/>
</dbReference>
<dbReference type="InterPro" id="IPR020846">
    <property type="entry name" value="MFS_dom"/>
</dbReference>
<dbReference type="NCBIfam" id="TIGR00711">
    <property type="entry name" value="efflux_EmrB"/>
    <property type="match status" value="1"/>
</dbReference>
<sequence length="495" mass="50732">MSESTVTDRARVGSADPSGSRPWWMLAVLSLTQLMLVLDTTVMNVALPSVQADLGFTSGDRHWVVTAYALVFGGVLLAGGRLSDILGRKRMLLLATTGFVLASVLGGLANGFVMLVIARALQGFFGALLAPATLSLMATTFVGRTRGKAFGIFSAVSSSGSAVGLLLGGLLTEYLDWRWCLLVNVVIGAALLAAAAVLVPAQAAASTRPRLDVPGVITSVLGVLALVYGCSAAERDGWTSPVTLGLLTLGLVLIGLFVWVETRVPQPLLPMRVVLDRNRGGAYLMVAIAGIGMFGVFLFLAYHLQEVLAFTPLMTGLAFLPMVLSLVVMAIVAGGILLPRTGPRAIVVGGFLLTALGTSLFTNLTVHSGYAAGILPGLLITGAGFGLIFGPAMNLATDRVDPADAGAASALVNAGQQVGAAIGTALLNTVAVSAMSSYLADHPDVSGQASVHGNTVAFWVTVAVFILGALVCGLIVRPGRQMGPTNGAATPAAAI</sequence>
<feature type="transmembrane region" description="Helical" evidence="7">
    <location>
        <begin position="316"/>
        <end position="338"/>
    </location>
</feature>
<dbReference type="InterPro" id="IPR004638">
    <property type="entry name" value="EmrB-like"/>
</dbReference>
<keyword evidence="4 7" id="KW-0812">Transmembrane</keyword>
<organism evidence="9 10">
    <name type="scientific">Sinosporangium album</name>
    <dbReference type="NCBI Taxonomy" id="504805"/>
    <lineage>
        <taxon>Bacteria</taxon>
        <taxon>Bacillati</taxon>
        <taxon>Actinomycetota</taxon>
        <taxon>Actinomycetes</taxon>
        <taxon>Streptosporangiales</taxon>
        <taxon>Streptosporangiaceae</taxon>
        <taxon>Sinosporangium</taxon>
    </lineage>
</organism>
<gene>
    <name evidence="9" type="ORF">SAMN05421505_115122</name>
</gene>
<dbReference type="InterPro" id="IPR011701">
    <property type="entry name" value="MFS"/>
</dbReference>
<reference evidence="9 10" key="1">
    <citation type="submission" date="2016-10" db="EMBL/GenBank/DDBJ databases">
        <authorList>
            <person name="de Groot N.N."/>
        </authorList>
    </citation>
    <scope>NUCLEOTIDE SEQUENCE [LARGE SCALE GENOMIC DNA]</scope>
    <source>
        <strain evidence="9 10">CPCC 201354</strain>
    </source>
</reference>
<evidence type="ECO:0000256" key="5">
    <source>
        <dbReference type="ARBA" id="ARBA00022989"/>
    </source>
</evidence>
<protein>
    <submittedName>
        <fullName evidence="9">Drug resistance transporter, EmrB/QacA subfamily</fullName>
    </submittedName>
</protein>
<evidence type="ECO:0000256" key="1">
    <source>
        <dbReference type="ARBA" id="ARBA00004651"/>
    </source>
</evidence>
<evidence type="ECO:0000259" key="8">
    <source>
        <dbReference type="PROSITE" id="PS50850"/>
    </source>
</evidence>
<comment type="subcellular location">
    <subcellularLocation>
        <location evidence="1">Cell membrane</location>
        <topology evidence="1">Multi-pass membrane protein</topology>
    </subcellularLocation>
</comment>
<feature type="transmembrane region" description="Helical" evidence="7">
    <location>
        <begin position="281"/>
        <end position="304"/>
    </location>
</feature>
<evidence type="ECO:0000313" key="9">
    <source>
        <dbReference type="EMBL" id="SDH42666.1"/>
    </source>
</evidence>
<accession>A0A1G8CAY6</accession>
<feature type="transmembrane region" description="Helical" evidence="7">
    <location>
        <begin position="177"/>
        <end position="199"/>
    </location>
</feature>
<dbReference type="SUPFAM" id="SSF103473">
    <property type="entry name" value="MFS general substrate transporter"/>
    <property type="match status" value="1"/>
</dbReference>
<dbReference type="Proteomes" id="UP000198923">
    <property type="component" value="Unassembled WGS sequence"/>
</dbReference>
<evidence type="ECO:0000313" key="10">
    <source>
        <dbReference type="Proteomes" id="UP000198923"/>
    </source>
</evidence>
<dbReference type="Gene3D" id="1.20.1250.20">
    <property type="entry name" value="MFS general substrate transporter like domains"/>
    <property type="match status" value="1"/>
</dbReference>
<dbReference type="InterPro" id="IPR005829">
    <property type="entry name" value="Sugar_transporter_CS"/>
</dbReference>
<dbReference type="GO" id="GO:0005886">
    <property type="term" value="C:plasma membrane"/>
    <property type="evidence" value="ECO:0007669"/>
    <property type="project" value="UniProtKB-SubCell"/>
</dbReference>
<dbReference type="AlphaFoldDB" id="A0A1G8CAY6"/>
<evidence type="ECO:0000256" key="2">
    <source>
        <dbReference type="ARBA" id="ARBA00022448"/>
    </source>
</evidence>
<feature type="transmembrane region" description="Helical" evidence="7">
    <location>
        <begin position="456"/>
        <end position="476"/>
    </location>
</feature>
<dbReference type="CDD" id="cd17321">
    <property type="entry name" value="MFS_MMR_MDR_like"/>
    <property type="match status" value="1"/>
</dbReference>
<feature type="domain" description="Major facilitator superfamily (MFS) profile" evidence="8">
    <location>
        <begin position="25"/>
        <end position="480"/>
    </location>
</feature>
<feature type="transmembrane region" description="Helical" evidence="7">
    <location>
        <begin position="92"/>
        <end position="118"/>
    </location>
</feature>
<evidence type="ECO:0000256" key="7">
    <source>
        <dbReference type="SAM" id="Phobius"/>
    </source>
</evidence>
<feature type="transmembrane region" description="Helical" evidence="7">
    <location>
        <begin position="418"/>
        <end position="436"/>
    </location>
</feature>